<organism evidence="1 2">
    <name type="scientific">Bacteroides ovatus</name>
    <dbReference type="NCBI Taxonomy" id="28116"/>
    <lineage>
        <taxon>Bacteria</taxon>
        <taxon>Pseudomonadati</taxon>
        <taxon>Bacteroidota</taxon>
        <taxon>Bacteroidia</taxon>
        <taxon>Bacteroidales</taxon>
        <taxon>Bacteroidaceae</taxon>
        <taxon>Bacteroides</taxon>
    </lineage>
</organism>
<proteinExistence type="predicted"/>
<reference evidence="1 2" key="1">
    <citation type="submission" date="2016-10" db="EMBL/GenBank/DDBJ databases">
        <authorList>
            <person name="de Groot N.N."/>
        </authorList>
    </citation>
    <scope>NUCLEOTIDE SEQUENCE [LARGE SCALE GENOMIC DNA]</scope>
    <source>
        <strain evidence="1 2">NLAE-zl-C57</strain>
    </source>
</reference>
<dbReference type="PROSITE" id="PS51257">
    <property type="entry name" value="PROKAR_LIPOPROTEIN"/>
    <property type="match status" value="1"/>
</dbReference>
<dbReference type="EMBL" id="FNDO01000006">
    <property type="protein sequence ID" value="SDH45862.1"/>
    <property type="molecule type" value="Genomic_DNA"/>
</dbReference>
<gene>
    <name evidence="1" type="ORF">SAMN05192582_100637</name>
</gene>
<sequence>MNRKTIINRPLDVFRKAMLFLLLCVLIASCSKEDVITEETGITGTPHFIWDIAVELEQPNNWCMTLATEKVAITNLTEGKQYILTWKGGLSTGRKAGGVLKTVIRGEQTKNTDLDLLEIKESGNNTYEIFLRGGGRKGEIVFTK</sequence>
<evidence type="ECO:0000313" key="2">
    <source>
        <dbReference type="Proteomes" id="UP000181870"/>
    </source>
</evidence>
<name>A0A1G8CKA5_BACOV</name>
<evidence type="ECO:0000313" key="1">
    <source>
        <dbReference type="EMBL" id="SDH45862.1"/>
    </source>
</evidence>
<accession>A0A1G8CKA5</accession>
<protein>
    <submittedName>
        <fullName evidence="1">Uncharacterized protein</fullName>
    </submittedName>
</protein>
<dbReference type="Proteomes" id="UP000181870">
    <property type="component" value="Unassembled WGS sequence"/>
</dbReference>
<dbReference type="RefSeq" id="WP_004313791.1">
    <property type="nucleotide sequence ID" value="NZ_FNDO01000006.1"/>
</dbReference>
<dbReference type="AlphaFoldDB" id="A0A1G8CKA5"/>